<dbReference type="InterPro" id="IPR009362">
    <property type="entry name" value="YhcG_C"/>
</dbReference>
<dbReference type="OrthoDB" id="9801263at2"/>
<dbReference type="Pfam" id="PF06250">
    <property type="entry name" value="YhcG_C"/>
    <property type="match status" value="1"/>
</dbReference>
<evidence type="ECO:0000313" key="3">
    <source>
        <dbReference type="EMBL" id="ACF44585.1"/>
    </source>
</evidence>
<protein>
    <recommendedName>
        <fullName evidence="5">DUF1016 domain-containing protein</fullName>
    </recommendedName>
</protein>
<feature type="domain" description="YhcG N-terminal" evidence="2">
    <location>
        <begin position="16"/>
        <end position="179"/>
    </location>
</feature>
<dbReference type="PANTHER" id="PTHR30547:SF0">
    <property type="entry name" value="BLR8175 PROTEIN"/>
    <property type="match status" value="1"/>
</dbReference>
<dbReference type="Gene3D" id="3.40.1350.10">
    <property type="match status" value="1"/>
</dbReference>
<name>B4SEQ9_PELPB</name>
<accession>B4SEQ9</accession>
<dbReference type="KEGG" id="pph:Ppha_2395"/>
<dbReference type="HOGENOM" id="CLU_046640_0_1_10"/>
<dbReference type="AlphaFoldDB" id="B4SEQ9"/>
<dbReference type="RefSeq" id="WP_012509059.1">
    <property type="nucleotide sequence ID" value="NC_011060.1"/>
</dbReference>
<gene>
    <name evidence="3" type="ordered locus">Ppha_2395</name>
</gene>
<dbReference type="eggNOG" id="COG4804">
    <property type="taxonomic scope" value="Bacteria"/>
</dbReference>
<evidence type="ECO:0008006" key="5">
    <source>
        <dbReference type="Google" id="ProtNLM"/>
    </source>
</evidence>
<reference evidence="3 4" key="1">
    <citation type="submission" date="2008-06" db="EMBL/GenBank/DDBJ databases">
        <title>Complete sequence of Pelodictyon phaeoclathratiforme BU-1.</title>
        <authorList>
            <consortium name="US DOE Joint Genome Institute"/>
            <person name="Lucas S."/>
            <person name="Copeland A."/>
            <person name="Lapidus A."/>
            <person name="Glavina del Rio T."/>
            <person name="Dalin E."/>
            <person name="Tice H."/>
            <person name="Bruce D."/>
            <person name="Goodwin L."/>
            <person name="Pitluck S."/>
            <person name="Schmutz J."/>
            <person name="Larimer F."/>
            <person name="Land M."/>
            <person name="Hauser L."/>
            <person name="Kyrpides N."/>
            <person name="Mikhailova N."/>
            <person name="Liu Z."/>
            <person name="Li T."/>
            <person name="Zhao F."/>
            <person name="Overmann J."/>
            <person name="Bryant D.A."/>
            <person name="Richardson P."/>
        </authorList>
    </citation>
    <scope>NUCLEOTIDE SEQUENCE [LARGE SCALE GENOMIC DNA]</scope>
    <source>
        <strain evidence="4">DSM 5477 / BU-1</strain>
    </source>
</reference>
<sequence length="368" mass="42191">MNTPLNTTEYREFIKELKNRIQSAQLKAAVSVNQTMLQLYWDLAERIIARQQASAWGDGILGQISRDLQSEFPDMKGFSVRNLKYMRQWYRFWSGTNAIAKQAATQLNQSAIGQQPVAQFENSLFGQQLVAQIPWSHNLVIISKIKEQDEALFYVQQTIQNNWSRAVLTHHIESRLYQREGKAITNFKATLPAPQSDLAQQILKDPYNFDFLLLRKKHDEKELEDALIEHVTRFLLEFGAGFSYIGRQYKLVVGGDDYYIDLLFYHTRLHCFVVIELKAVKFKPEFAGKLNFYVSAVDGILKTEQDNPTIGIIICKSKNDVVVEYALKDIHKPIGVSEYMITKNLPAEYQSSLPSIEQIEAELGGGDE</sequence>
<dbReference type="EMBL" id="CP001110">
    <property type="protein sequence ID" value="ACF44585.1"/>
    <property type="molecule type" value="Genomic_DNA"/>
</dbReference>
<evidence type="ECO:0000259" key="2">
    <source>
        <dbReference type="Pfam" id="PF17761"/>
    </source>
</evidence>
<dbReference type="Pfam" id="PF17761">
    <property type="entry name" value="DUF1016_N"/>
    <property type="match status" value="1"/>
</dbReference>
<evidence type="ECO:0000259" key="1">
    <source>
        <dbReference type="Pfam" id="PF06250"/>
    </source>
</evidence>
<dbReference type="InterPro" id="IPR041527">
    <property type="entry name" value="YhcG_N"/>
</dbReference>
<dbReference type="InterPro" id="IPR011856">
    <property type="entry name" value="tRNA_endonuc-like_dom_sf"/>
</dbReference>
<feature type="domain" description="YhcG PDDEXK nuclease" evidence="1">
    <location>
        <begin position="200"/>
        <end position="354"/>
    </location>
</feature>
<dbReference type="GO" id="GO:0003676">
    <property type="term" value="F:nucleic acid binding"/>
    <property type="evidence" value="ECO:0007669"/>
    <property type="project" value="InterPro"/>
</dbReference>
<proteinExistence type="predicted"/>
<dbReference type="PANTHER" id="PTHR30547">
    <property type="entry name" value="UNCHARACTERIZED PROTEIN YHCG-RELATED"/>
    <property type="match status" value="1"/>
</dbReference>
<evidence type="ECO:0000313" key="4">
    <source>
        <dbReference type="Proteomes" id="UP000002724"/>
    </source>
</evidence>
<dbReference type="Proteomes" id="UP000002724">
    <property type="component" value="Chromosome"/>
</dbReference>
<organism evidence="3 4">
    <name type="scientific">Pelodictyon phaeoclathratiforme (strain DSM 5477 / BU-1)</name>
    <dbReference type="NCBI Taxonomy" id="324925"/>
    <lineage>
        <taxon>Bacteria</taxon>
        <taxon>Pseudomonadati</taxon>
        <taxon>Chlorobiota</taxon>
        <taxon>Chlorobiia</taxon>
        <taxon>Chlorobiales</taxon>
        <taxon>Chlorobiaceae</taxon>
        <taxon>Chlorobium/Pelodictyon group</taxon>
        <taxon>Pelodictyon</taxon>
    </lineage>
</organism>
<keyword evidence="4" id="KW-1185">Reference proteome</keyword>
<dbReference type="InterPro" id="IPR053148">
    <property type="entry name" value="PD-DEXK-like_domain"/>
</dbReference>